<reference evidence="2" key="1">
    <citation type="submission" date="2023-07" db="EMBL/GenBank/DDBJ databases">
        <title>Chromosome-level Genome Assembly of Striped Snakehead (Channa striata).</title>
        <authorList>
            <person name="Liu H."/>
        </authorList>
    </citation>
    <scope>NUCLEOTIDE SEQUENCE</scope>
    <source>
        <strain evidence="2">Gz</strain>
        <tissue evidence="2">Muscle</tissue>
    </source>
</reference>
<name>A0AA88LQS6_CHASR</name>
<gene>
    <name evidence="2" type="ORF">Q5P01_023090</name>
</gene>
<keyword evidence="3" id="KW-1185">Reference proteome</keyword>
<organism evidence="2 3">
    <name type="scientific">Channa striata</name>
    <name type="common">Snakehead murrel</name>
    <name type="synonym">Ophicephalus striatus</name>
    <dbReference type="NCBI Taxonomy" id="64152"/>
    <lineage>
        <taxon>Eukaryota</taxon>
        <taxon>Metazoa</taxon>
        <taxon>Chordata</taxon>
        <taxon>Craniata</taxon>
        <taxon>Vertebrata</taxon>
        <taxon>Euteleostomi</taxon>
        <taxon>Actinopterygii</taxon>
        <taxon>Neopterygii</taxon>
        <taxon>Teleostei</taxon>
        <taxon>Neoteleostei</taxon>
        <taxon>Acanthomorphata</taxon>
        <taxon>Anabantaria</taxon>
        <taxon>Anabantiformes</taxon>
        <taxon>Channoidei</taxon>
        <taxon>Channidae</taxon>
        <taxon>Channa</taxon>
    </lineage>
</organism>
<comment type="caution">
    <text evidence="2">The sequence shown here is derived from an EMBL/GenBank/DDBJ whole genome shotgun (WGS) entry which is preliminary data.</text>
</comment>
<evidence type="ECO:0000313" key="2">
    <source>
        <dbReference type="EMBL" id="KAK2820131.1"/>
    </source>
</evidence>
<sequence>MSGNQWAEWREEVQEGELVWILTDVKGNQSQLHFPSAQQFPLCFPRGRCFCPQDSERPELEAEPSDRELGKLHDLDQDSFEPTWTGPEARSEEMCRK</sequence>
<feature type="region of interest" description="Disordered" evidence="1">
    <location>
        <begin position="54"/>
        <end position="97"/>
    </location>
</feature>
<proteinExistence type="predicted"/>
<dbReference type="EMBL" id="JAUPFM010000019">
    <property type="protein sequence ID" value="KAK2820131.1"/>
    <property type="molecule type" value="Genomic_DNA"/>
</dbReference>
<protein>
    <submittedName>
        <fullName evidence="2">Uncharacterized protein</fullName>
    </submittedName>
</protein>
<dbReference type="AlphaFoldDB" id="A0AA88LQS6"/>
<accession>A0AA88LQS6</accession>
<dbReference type="Proteomes" id="UP001187415">
    <property type="component" value="Unassembled WGS sequence"/>
</dbReference>
<feature type="compositionally biased region" description="Basic and acidic residues" evidence="1">
    <location>
        <begin position="54"/>
        <end position="76"/>
    </location>
</feature>
<evidence type="ECO:0000256" key="1">
    <source>
        <dbReference type="SAM" id="MobiDB-lite"/>
    </source>
</evidence>
<evidence type="ECO:0000313" key="3">
    <source>
        <dbReference type="Proteomes" id="UP001187415"/>
    </source>
</evidence>